<gene>
    <name evidence="1" type="ORF">CYR55_11785</name>
</gene>
<evidence type="ECO:0000313" key="2">
    <source>
        <dbReference type="Proteomes" id="UP000234240"/>
    </source>
</evidence>
<dbReference type="AlphaFoldDB" id="A0A2N5E539"/>
<dbReference type="Gene3D" id="2.10.260.10">
    <property type="match status" value="1"/>
</dbReference>
<dbReference type="RefSeq" id="WP_101816338.1">
    <property type="nucleotide sequence ID" value="NZ_PJZF01000009.1"/>
</dbReference>
<accession>A0A2N5E539</accession>
<dbReference type="Proteomes" id="UP000234240">
    <property type="component" value="Unassembled WGS sequence"/>
</dbReference>
<name>A0A2N5E539_9GAMM</name>
<proteinExistence type="predicted"/>
<dbReference type="OrthoDB" id="6506020at2"/>
<keyword evidence="2" id="KW-1185">Reference proteome</keyword>
<evidence type="ECO:0000313" key="1">
    <source>
        <dbReference type="EMBL" id="PLR36242.1"/>
    </source>
</evidence>
<dbReference type="EMBL" id="PJZF01000009">
    <property type="protein sequence ID" value="PLR36242.1"/>
    <property type="molecule type" value="Genomic_DNA"/>
</dbReference>
<protein>
    <submittedName>
        <fullName evidence="1">Antitoxin</fullName>
    </submittedName>
</protein>
<sequence>MPLTRLRQQGGALVLTMPSEVAAQMGWRIGTQLTVETRDGTVCLTSARRTARGRKTVGQLLGEIDSEEIAALNDTVADINDSPAAGKEFY</sequence>
<dbReference type="SUPFAM" id="SSF89447">
    <property type="entry name" value="AbrB/MazE/MraZ-like"/>
    <property type="match status" value="1"/>
</dbReference>
<reference evidence="1 2" key="1">
    <citation type="submission" date="2017-12" db="EMBL/GenBank/DDBJ databases">
        <title>Characterization of six clinical isolates of Enterochimera gen. nov., a novel genus of the Yersiniaciae family and the three species Enterochimera arupensis sp. nov., Enterochimera coloradensis sp. nov, and Enterochimera californica sp. nov.</title>
        <authorList>
            <person name="Rossi A."/>
            <person name="Fisher M."/>
        </authorList>
    </citation>
    <scope>NUCLEOTIDE SEQUENCE [LARGE SCALE GENOMIC DNA]</scope>
    <source>
        <strain evidence="2">2015-Iso6</strain>
    </source>
</reference>
<dbReference type="InterPro" id="IPR037914">
    <property type="entry name" value="SpoVT-AbrB_sf"/>
</dbReference>
<comment type="caution">
    <text evidence="1">The sequence shown here is derived from an EMBL/GenBank/DDBJ whole genome shotgun (WGS) entry which is preliminary data.</text>
</comment>
<dbReference type="GO" id="GO:0003677">
    <property type="term" value="F:DNA binding"/>
    <property type="evidence" value="ECO:0007669"/>
    <property type="project" value="InterPro"/>
</dbReference>
<organism evidence="1 2">
    <name type="scientific">Chimaeribacter californicus</name>
    <dbReference type="NCBI Taxonomy" id="2060067"/>
    <lineage>
        <taxon>Bacteria</taxon>
        <taxon>Pseudomonadati</taxon>
        <taxon>Pseudomonadota</taxon>
        <taxon>Gammaproteobacteria</taxon>
        <taxon>Enterobacterales</taxon>
        <taxon>Yersiniaceae</taxon>
        <taxon>Chimaeribacter</taxon>
    </lineage>
</organism>